<feature type="non-terminal residue" evidence="1">
    <location>
        <position position="1"/>
    </location>
</feature>
<sequence>ALANNAKYTKSVCMDVSYEYILNGTATGILSSVQCHHSKFTRVVSITVELSVGDLSNLPDEALCTSNVNSFIKALNRLFPNATECTLRNTFASDKFDQVSSRYHELIVSELLSRNAMITCAISNESFPLDVLPAISTLTYLKTTCDVGIAHLI</sequence>
<proteinExistence type="predicted"/>
<reference evidence="1" key="1">
    <citation type="submission" date="2022-07" db="EMBL/GenBank/DDBJ databases">
        <title>Phylogenomic reconstructions and comparative analyses of Kickxellomycotina fungi.</title>
        <authorList>
            <person name="Reynolds N.K."/>
            <person name="Stajich J.E."/>
            <person name="Barry K."/>
            <person name="Grigoriev I.V."/>
            <person name="Crous P."/>
            <person name="Smith M.E."/>
        </authorList>
    </citation>
    <scope>NUCLEOTIDE SEQUENCE</scope>
    <source>
        <strain evidence="1">BCRC 34191</strain>
    </source>
</reference>
<evidence type="ECO:0000313" key="1">
    <source>
        <dbReference type="EMBL" id="KAJ2765788.1"/>
    </source>
</evidence>
<protein>
    <submittedName>
        <fullName evidence="1">Uncharacterized protein</fullName>
    </submittedName>
</protein>
<evidence type="ECO:0000313" key="2">
    <source>
        <dbReference type="Proteomes" id="UP001140066"/>
    </source>
</evidence>
<dbReference type="EMBL" id="JANBUK010003878">
    <property type="protein sequence ID" value="KAJ2765788.1"/>
    <property type="molecule type" value="Genomic_DNA"/>
</dbReference>
<dbReference type="Proteomes" id="UP001140066">
    <property type="component" value="Unassembled WGS sequence"/>
</dbReference>
<keyword evidence="2" id="KW-1185">Reference proteome</keyword>
<organism evidence="1 2">
    <name type="scientific">Coemansia linderi</name>
    <dbReference type="NCBI Taxonomy" id="2663919"/>
    <lineage>
        <taxon>Eukaryota</taxon>
        <taxon>Fungi</taxon>
        <taxon>Fungi incertae sedis</taxon>
        <taxon>Zoopagomycota</taxon>
        <taxon>Kickxellomycotina</taxon>
        <taxon>Kickxellomycetes</taxon>
        <taxon>Kickxellales</taxon>
        <taxon>Kickxellaceae</taxon>
        <taxon>Coemansia</taxon>
    </lineage>
</organism>
<comment type="caution">
    <text evidence="1">The sequence shown here is derived from an EMBL/GenBank/DDBJ whole genome shotgun (WGS) entry which is preliminary data.</text>
</comment>
<name>A0ACC1JRC9_9FUNG</name>
<gene>
    <name evidence="1" type="ORF">GGI18_006141</name>
</gene>
<feature type="non-terminal residue" evidence="1">
    <location>
        <position position="153"/>
    </location>
</feature>
<accession>A0ACC1JRC9</accession>